<dbReference type="PROSITE" id="PS50895">
    <property type="entry name" value="SURF1"/>
    <property type="match status" value="1"/>
</dbReference>
<comment type="similarity">
    <text evidence="2 6">Belongs to the SURF1 family.</text>
</comment>
<evidence type="ECO:0000256" key="5">
    <source>
        <dbReference type="ARBA" id="ARBA00023136"/>
    </source>
</evidence>
<evidence type="ECO:0000256" key="1">
    <source>
        <dbReference type="ARBA" id="ARBA00004370"/>
    </source>
</evidence>
<sequence>MKILQREVKCSWLSIAIYLGLMAALCSLGFWQLNRAEQKKAFLAQQRAAISAAVLDLNQQALGADISTYRYQNIQVSGHYDDAHQFLLDNQMMEGKPGYMVLSPFLIDGEQRAVLVNRGWLPLGINRQTLPDISIHSPVMHILGRINQFPGVGIKLAGAEIPTAGWPAVVQVINSQILAAKLSYDLYDFQIELDAKETEGYKRQWQISTTIPPEKHQAYAVQWFGLALTLTALFFWITIRKTQ</sequence>
<evidence type="ECO:0000313" key="8">
    <source>
        <dbReference type="Proteomes" id="UP000676649"/>
    </source>
</evidence>
<evidence type="ECO:0000256" key="6">
    <source>
        <dbReference type="RuleBase" id="RU363076"/>
    </source>
</evidence>
<reference evidence="7" key="1">
    <citation type="submission" date="2021-04" db="EMBL/GenBank/DDBJ databases">
        <title>Draft genome sequence data of methanotrophic Methylovulum sp. strain S1L and Methylomonas sp. strain S2AM isolated from boreal lake water columns.</title>
        <authorList>
            <person name="Rissanen A.J."/>
            <person name="Mangayil R."/>
            <person name="Svenning M.M."/>
            <person name="Khanongnuch R."/>
        </authorList>
    </citation>
    <scope>NUCLEOTIDE SEQUENCE</scope>
    <source>
        <strain evidence="7">S2AM</strain>
    </source>
</reference>
<dbReference type="GO" id="GO:0005886">
    <property type="term" value="C:plasma membrane"/>
    <property type="evidence" value="ECO:0007669"/>
    <property type="project" value="UniProtKB-SubCell"/>
</dbReference>
<evidence type="ECO:0000313" key="7">
    <source>
        <dbReference type="EMBL" id="QWF70412.1"/>
    </source>
</evidence>
<evidence type="ECO:0000256" key="2">
    <source>
        <dbReference type="ARBA" id="ARBA00007165"/>
    </source>
</evidence>
<dbReference type="EMBL" id="CP073754">
    <property type="protein sequence ID" value="QWF70412.1"/>
    <property type="molecule type" value="Genomic_DNA"/>
</dbReference>
<keyword evidence="5 6" id="KW-0472">Membrane</keyword>
<dbReference type="RefSeq" id="WP_215581547.1">
    <property type="nucleotide sequence ID" value="NZ_CP073754.1"/>
</dbReference>
<keyword evidence="8" id="KW-1185">Reference proteome</keyword>
<evidence type="ECO:0000256" key="4">
    <source>
        <dbReference type="ARBA" id="ARBA00022989"/>
    </source>
</evidence>
<dbReference type="PANTHER" id="PTHR23427">
    <property type="entry name" value="SURFEIT LOCUS PROTEIN"/>
    <property type="match status" value="1"/>
</dbReference>
<accession>A0A975R8V0</accession>
<keyword evidence="3 6" id="KW-0812">Transmembrane</keyword>
<protein>
    <recommendedName>
        <fullName evidence="6">SURF1-like protein</fullName>
    </recommendedName>
</protein>
<dbReference type="CDD" id="cd06662">
    <property type="entry name" value="SURF1"/>
    <property type="match status" value="1"/>
</dbReference>
<comment type="subcellular location">
    <subcellularLocation>
        <location evidence="6">Cell membrane</location>
        <topology evidence="6">Multi-pass membrane protein</topology>
    </subcellularLocation>
    <subcellularLocation>
        <location evidence="1">Membrane</location>
    </subcellularLocation>
</comment>
<dbReference type="AlphaFoldDB" id="A0A975R8V0"/>
<keyword evidence="4 6" id="KW-1133">Transmembrane helix</keyword>
<feature type="transmembrane region" description="Helical" evidence="6">
    <location>
        <begin position="220"/>
        <end position="239"/>
    </location>
</feature>
<proteinExistence type="inferred from homology"/>
<dbReference type="InterPro" id="IPR045214">
    <property type="entry name" value="Surf1/Surf4"/>
</dbReference>
<dbReference type="Pfam" id="PF02104">
    <property type="entry name" value="SURF1"/>
    <property type="match status" value="1"/>
</dbReference>
<dbReference type="InterPro" id="IPR002994">
    <property type="entry name" value="Surf1/Shy1"/>
</dbReference>
<feature type="transmembrane region" description="Helical" evidence="6">
    <location>
        <begin position="12"/>
        <end position="31"/>
    </location>
</feature>
<keyword evidence="6" id="KW-1003">Cell membrane</keyword>
<evidence type="ECO:0000256" key="3">
    <source>
        <dbReference type="ARBA" id="ARBA00022692"/>
    </source>
</evidence>
<organism evidence="7 8">
    <name type="scientific">Methylomonas paludis</name>
    <dbReference type="NCBI Taxonomy" id="1173101"/>
    <lineage>
        <taxon>Bacteria</taxon>
        <taxon>Pseudomonadati</taxon>
        <taxon>Pseudomonadota</taxon>
        <taxon>Gammaproteobacteria</taxon>
        <taxon>Methylococcales</taxon>
        <taxon>Methylococcaceae</taxon>
        <taxon>Methylomonas</taxon>
    </lineage>
</organism>
<dbReference type="PANTHER" id="PTHR23427:SF2">
    <property type="entry name" value="SURFEIT LOCUS PROTEIN 1"/>
    <property type="match status" value="1"/>
</dbReference>
<gene>
    <name evidence="7" type="ORF">KEF85_13875</name>
</gene>
<name>A0A975R8V0_9GAMM</name>
<dbReference type="KEGG" id="mpad:KEF85_13875"/>
<dbReference type="Proteomes" id="UP000676649">
    <property type="component" value="Chromosome"/>
</dbReference>